<dbReference type="AlphaFoldDB" id="A0A9P8WCH3"/>
<dbReference type="InterPro" id="IPR037141">
    <property type="entry name" value="NDT80_DNA-bd_dom_sf"/>
</dbReference>
<keyword evidence="1 2" id="KW-0238">DNA-binding</keyword>
<organism evidence="5 6">
    <name type="scientific">Thelonectria olida</name>
    <dbReference type="NCBI Taxonomy" id="1576542"/>
    <lineage>
        <taxon>Eukaryota</taxon>
        <taxon>Fungi</taxon>
        <taxon>Dikarya</taxon>
        <taxon>Ascomycota</taxon>
        <taxon>Pezizomycotina</taxon>
        <taxon>Sordariomycetes</taxon>
        <taxon>Hypocreomycetidae</taxon>
        <taxon>Hypocreales</taxon>
        <taxon>Nectriaceae</taxon>
        <taxon>Thelonectria</taxon>
    </lineage>
</organism>
<feature type="region of interest" description="Disordered" evidence="3">
    <location>
        <begin position="1"/>
        <end position="71"/>
    </location>
</feature>
<evidence type="ECO:0000313" key="5">
    <source>
        <dbReference type="EMBL" id="KAH6895562.1"/>
    </source>
</evidence>
<keyword evidence="6" id="KW-1185">Reference proteome</keyword>
<evidence type="ECO:0000256" key="1">
    <source>
        <dbReference type="ARBA" id="ARBA00023125"/>
    </source>
</evidence>
<dbReference type="PANTHER" id="PTHR35144:SF2">
    <property type="entry name" value="MEIOSIS-SPECIFIC TRANSCRIPTION FACTOR NDT80"/>
    <property type="match status" value="1"/>
</dbReference>
<protein>
    <recommendedName>
        <fullName evidence="4">NDT80 domain-containing protein</fullName>
    </recommendedName>
</protein>
<dbReference type="Gene3D" id="2.60.40.1390">
    <property type="entry name" value="NDT80 DNA-binding domain"/>
    <property type="match status" value="1"/>
</dbReference>
<dbReference type="GO" id="GO:0051321">
    <property type="term" value="P:meiotic cell cycle"/>
    <property type="evidence" value="ECO:0007669"/>
    <property type="project" value="TreeGrafter"/>
</dbReference>
<evidence type="ECO:0000256" key="2">
    <source>
        <dbReference type="PROSITE-ProRule" id="PRU00850"/>
    </source>
</evidence>
<dbReference type="GO" id="GO:0003700">
    <property type="term" value="F:DNA-binding transcription factor activity"/>
    <property type="evidence" value="ECO:0007669"/>
    <property type="project" value="UniProtKB-UniRule"/>
</dbReference>
<dbReference type="Proteomes" id="UP000777438">
    <property type="component" value="Unassembled WGS sequence"/>
</dbReference>
<feature type="compositionally biased region" description="Polar residues" evidence="3">
    <location>
        <begin position="42"/>
        <end position="52"/>
    </location>
</feature>
<accession>A0A9P8WCH3</accession>
<feature type="domain" description="NDT80" evidence="4">
    <location>
        <begin position="42"/>
        <end position="316"/>
    </location>
</feature>
<proteinExistence type="predicted"/>
<comment type="caution">
    <text evidence="5">The sequence shown here is derived from an EMBL/GenBank/DDBJ whole genome shotgun (WGS) entry which is preliminary data.</text>
</comment>
<name>A0A9P8WCH3_9HYPO</name>
<feature type="region of interest" description="Disordered" evidence="3">
    <location>
        <begin position="304"/>
        <end position="334"/>
    </location>
</feature>
<evidence type="ECO:0000313" key="6">
    <source>
        <dbReference type="Proteomes" id="UP000777438"/>
    </source>
</evidence>
<evidence type="ECO:0000256" key="3">
    <source>
        <dbReference type="SAM" id="MobiDB-lite"/>
    </source>
</evidence>
<dbReference type="EMBL" id="JAGPYM010000004">
    <property type="protein sequence ID" value="KAH6895562.1"/>
    <property type="molecule type" value="Genomic_DNA"/>
</dbReference>
<feature type="compositionally biased region" description="Polar residues" evidence="3">
    <location>
        <begin position="19"/>
        <end position="30"/>
    </location>
</feature>
<dbReference type="GO" id="GO:0003677">
    <property type="term" value="F:DNA binding"/>
    <property type="evidence" value="ECO:0007669"/>
    <property type="project" value="UniProtKB-KW"/>
</dbReference>
<sequence length="486" mass="52905">MAHHPHPHRTTALPHPGPQISTREQYTPATPSFRRASEHPSRSPSFTGSTLRRNPVSPTPSPIQAFPATGASMGSSQFNNRGTGAHTIPPLMPITMFGSLQYQDGAATPAKVDINGTIDKGFFLSDNEWTCYRRNYFSCGCSFSLSPYMPGTAIQFTSTDSKVCTIYGFAVSISAVVSDNETHSIELVQHTPKRDKGPIINPEKVRLGVKPPQPHGHHLDMYPSSVGGRYTDSFNAQPGSQSHPTEHTFERIQFKQATQNNGKRRAAQQYYQLVVELWGDTGPQGDGQSHYVKIATRKSAKMIVRGRSPGHYQNDRRGSQSSGPGGHAGSMSSYVTGGATMNDFNPGTIMGPTYAPGFDGRGNVYNVRHHDIPHESMISNGDAKAIDTTKEYQYYPGPLYEGERIDLFSPRTESEASTVPHMAAGAAGVEVNGKVKHEYDGATLPSIFHPPPQVVDRRPGPFEGKPTSQNYYPTMASAPGINMTIS</sequence>
<dbReference type="InterPro" id="IPR052605">
    <property type="entry name" value="Fungal_trans_regulator"/>
</dbReference>
<dbReference type="GO" id="GO:0000228">
    <property type="term" value="C:nuclear chromosome"/>
    <property type="evidence" value="ECO:0007669"/>
    <property type="project" value="TreeGrafter"/>
</dbReference>
<dbReference type="OrthoDB" id="2288358at2759"/>
<dbReference type="GO" id="GO:0045944">
    <property type="term" value="P:positive regulation of transcription by RNA polymerase II"/>
    <property type="evidence" value="ECO:0007669"/>
    <property type="project" value="TreeGrafter"/>
</dbReference>
<reference evidence="5 6" key="1">
    <citation type="journal article" date="2021" name="Nat. Commun.">
        <title>Genetic determinants of endophytism in the Arabidopsis root mycobiome.</title>
        <authorList>
            <person name="Mesny F."/>
            <person name="Miyauchi S."/>
            <person name="Thiergart T."/>
            <person name="Pickel B."/>
            <person name="Atanasova L."/>
            <person name="Karlsson M."/>
            <person name="Huettel B."/>
            <person name="Barry K.W."/>
            <person name="Haridas S."/>
            <person name="Chen C."/>
            <person name="Bauer D."/>
            <person name="Andreopoulos W."/>
            <person name="Pangilinan J."/>
            <person name="LaButti K."/>
            <person name="Riley R."/>
            <person name="Lipzen A."/>
            <person name="Clum A."/>
            <person name="Drula E."/>
            <person name="Henrissat B."/>
            <person name="Kohler A."/>
            <person name="Grigoriev I.V."/>
            <person name="Martin F.M."/>
            <person name="Hacquard S."/>
        </authorList>
    </citation>
    <scope>NUCLEOTIDE SEQUENCE [LARGE SCALE GENOMIC DNA]</scope>
    <source>
        <strain evidence="5 6">MPI-CAGE-CH-0241</strain>
    </source>
</reference>
<dbReference type="Pfam" id="PF05224">
    <property type="entry name" value="NDT80_PhoG"/>
    <property type="match status" value="1"/>
</dbReference>
<dbReference type="PROSITE" id="PS51517">
    <property type="entry name" value="NDT80"/>
    <property type="match status" value="1"/>
</dbReference>
<dbReference type="InterPro" id="IPR024061">
    <property type="entry name" value="NDT80_DNA-bd_dom"/>
</dbReference>
<gene>
    <name evidence="5" type="ORF">B0T10DRAFT_455812</name>
</gene>
<dbReference type="InterPro" id="IPR008967">
    <property type="entry name" value="p53-like_TF_DNA-bd_sf"/>
</dbReference>
<evidence type="ECO:0000259" key="4">
    <source>
        <dbReference type="PROSITE" id="PS51517"/>
    </source>
</evidence>
<dbReference type="PANTHER" id="PTHR35144">
    <property type="entry name" value="MEIOSIS-SPECIFIC TRANSCRIPTION FACTOR NDT80"/>
    <property type="match status" value="1"/>
</dbReference>
<feature type="DNA-binding region" description="NDT80" evidence="2">
    <location>
        <begin position="42"/>
        <end position="316"/>
    </location>
</feature>
<dbReference type="SUPFAM" id="SSF49417">
    <property type="entry name" value="p53-like transcription factors"/>
    <property type="match status" value="1"/>
</dbReference>